<proteinExistence type="predicted"/>
<dbReference type="AlphaFoldDB" id="A0A0E3WDQ4"/>
<dbReference type="RefSeq" id="WP_139043338.1">
    <property type="nucleotide sequence ID" value="NZ_CTEE01000001.1"/>
</dbReference>
<evidence type="ECO:0000313" key="1">
    <source>
        <dbReference type="EMBL" id="CQD21008.1"/>
    </source>
</evidence>
<dbReference type="EMBL" id="CTEE01000001">
    <property type="protein sequence ID" value="CQD21008.1"/>
    <property type="molecule type" value="Genomic_DNA"/>
</dbReference>
<sequence length="129" mass="14721">MSQIILNPIQWMDLSYIDDVQPIDDDDAECLEEIRLVLERHKNLDRFGIALLHSHFQIADDELLLETTDVEEREHWVRPVKKSHLSQMGLEARTTILRFDTTGHSQACGCAVSNHGHTGTHTPPRDGLD</sequence>
<protein>
    <submittedName>
        <fullName evidence="1">Uncharacterized protein</fullName>
    </submittedName>
</protein>
<accession>A0A0E3WDQ4</accession>
<evidence type="ECO:0000313" key="2">
    <source>
        <dbReference type="Proteomes" id="UP000199251"/>
    </source>
</evidence>
<gene>
    <name evidence="1" type="ORF">BN1232_05116</name>
</gene>
<name>A0A0E3WDQ4_MYCLN</name>
<dbReference type="Proteomes" id="UP000199251">
    <property type="component" value="Unassembled WGS sequence"/>
</dbReference>
<organism evidence="1 2">
    <name type="scientific">Mycobacterium lentiflavum</name>
    <dbReference type="NCBI Taxonomy" id="141349"/>
    <lineage>
        <taxon>Bacteria</taxon>
        <taxon>Bacillati</taxon>
        <taxon>Actinomycetota</taxon>
        <taxon>Actinomycetes</taxon>
        <taxon>Mycobacteriales</taxon>
        <taxon>Mycobacteriaceae</taxon>
        <taxon>Mycobacterium</taxon>
        <taxon>Mycobacterium simiae complex</taxon>
    </lineage>
</organism>
<dbReference type="OrthoDB" id="4272688at2"/>
<reference evidence="1 2" key="1">
    <citation type="submission" date="2015-03" db="EMBL/GenBank/DDBJ databases">
        <authorList>
            <person name="Urmite Genomes"/>
        </authorList>
    </citation>
    <scope>NUCLEOTIDE SEQUENCE [LARGE SCALE GENOMIC DNA]</scope>
    <source>
        <strain evidence="1 2">CSUR P1491</strain>
    </source>
</reference>